<keyword evidence="1" id="KW-1133">Transmembrane helix</keyword>
<keyword evidence="1" id="KW-0812">Transmembrane</keyword>
<sequence>MLPQCGTESGTASKFARTRVQCNPLRPSAATRGDTGHQRDSFARISMKRLTFAAFLLGTLSFVPLAGQAAALDDALTCKESAHEFISGLIDQKLINAKPMRVESNSINAFWPANGQHLTAYGFSVFAIVGFQKDDPLFQTGSGKPIARSAYGAVVVATQARVQAALDAAGNTAVVHHAGPLLTAIFCQQD</sequence>
<evidence type="ECO:0000313" key="3">
    <source>
        <dbReference type="Proteomes" id="UP000494119"/>
    </source>
</evidence>
<reference evidence="2 3" key="1">
    <citation type="submission" date="2020-04" db="EMBL/GenBank/DDBJ databases">
        <authorList>
            <person name="De Canck E."/>
        </authorList>
    </citation>
    <scope>NUCLEOTIDE SEQUENCE [LARGE SCALE GENOMIC DNA]</scope>
    <source>
        <strain evidence="2 3">LMG 28688</strain>
    </source>
</reference>
<evidence type="ECO:0000256" key="1">
    <source>
        <dbReference type="SAM" id="Phobius"/>
    </source>
</evidence>
<accession>A0A6J5G918</accession>
<evidence type="ECO:0000313" key="2">
    <source>
        <dbReference type="EMBL" id="CAB3794316.1"/>
    </source>
</evidence>
<feature type="transmembrane region" description="Helical" evidence="1">
    <location>
        <begin position="50"/>
        <end position="71"/>
    </location>
</feature>
<protein>
    <submittedName>
        <fullName evidence="2">Uncharacterized protein</fullName>
    </submittedName>
</protein>
<dbReference type="AlphaFoldDB" id="A0A6J5G918"/>
<organism evidence="2 3">
    <name type="scientific">Paraburkholderia caffeinitolerans</name>
    <dbReference type="NCBI Taxonomy" id="1723730"/>
    <lineage>
        <taxon>Bacteria</taxon>
        <taxon>Pseudomonadati</taxon>
        <taxon>Pseudomonadota</taxon>
        <taxon>Betaproteobacteria</taxon>
        <taxon>Burkholderiales</taxon>
        <taxon>Burkholderiaceae</taxon>
        <taxon>Paraburkholderia</taxon>
    </lineage>
</organism>
<keyword evidence="3" id="KW-1185">Reference proteome</keyword>
<dbReference type="Proteomes" id="UP000494119">
    <property type="component" value="Unassembled WGS sequence"/>
</dbReference>
<keyword evidence="1" id="KW-0472">Membrane</keyword>
<name>A0A6J5G918_9BURK</name>
<proteinExistence type="predicted"/>
<gene>
    <name evidence="2" type="ORF">LMG28688_03909</name>
</gene>
<dbReference type="EMBL" id="CADIKL010000019">
    <property type="protein sequence ID" value="CAB3794316.1"/>
    <property type="molecule type" value="Genomic_DNA"/>
</dbReference>